<sequence>MSRTTFTYTPLRSDGRTIRCLSILQSSNFSSTIRINLKEIDLDKDPLPHALSYVWGDPTDTVPIEVTADDSLDSGEFHLLHVTRNCEQALQELRYLSEPRSLWVDAICINQRDLPERGQQVAMMAEIYGKVPGIFAWLGSGSPSPAADVNMDSELRMAIGFLIDVAAQFPGDDFQSFRKAVIWKWSGRWATVIAGMKRIFTHPWWERLWVYQEIVLCREARILLGHGFSIPWGTLVSASEVLIRVAKSPMLWAERPGYLDVESEGDFNLWKSLQSVDFLLPAHRAADRTVVHRGLNFEVPPGLLNQEELVEIEGLLCRGELEALQTRMKVTQSLKCFDPRDRVFALLGSVTAMSKMGIVPDYTKTYHEVYWDFAKVMASFTLEFLCSAGIDLVGTSNNPSWVPDWHLLHLDKTLPKAFSGIYNALGFPDKVSAGLPDIQLQDDGRALCVKGYLIDAVDQILGKPFDSGSEGRQEVFKAFPVDYSDTKQERTKFREERIRNLVRTCTANVDRTGHSLSEETVTTWIKGGFLMIDAYSDKEDEQEDEDEDEDYGDDEDCGSPSSEQLLYDDDDDFGFGGFVEGMTGFKHASKAASEGRKFLQTREGRMALGPGGAVVGDVICVVLHCSMPLVLRQDPGREGVYQLVGACYVHGVMYGEAGRELSDPVDILVG</sequence>
<dbReference type="Pfam" id="PF26639">
    <property type="entry name" value="Het-6_barrel"/>
    <property type="match status" value="1"/>
</dbReference>
<evidence type="ECO:0000259" key="2">
    <source>
        <dbReference type="Pfam" id="PF06985"/>
    </source>
</evidence>
<keyword evidence="4" id="KW-1185">Reference proteome</keyword>
<proteinExistence type="predicted"/>
<dbReference type="InterPro" id="IPR052895">
    <property type="entry name" value="HetReg/Transcr_Mod"/>
</dbReference>
<evidence type="ECO:0000313" key="3">
    <source>
        <dbReference type="EMBL" id="KAK4223753.1"/>
    </source>
</evidence>
<dbReference type="Proteomes" id="UP001301958">
    <property type="component" value="Unassembled WGS sequence"/>
</dbReference>
<evidence type="ECO:0000256" key="1">
    <source>
        <dbReference type="SAM" id="MobiDB-lite"/>
    </source>
</evidence>
<reference evidence="3" key="2">
    <citation type="submission" date="2023-05" db="EMBL/GenBank/DDBJ databases">
        <authorList>
            <consortium name="Lawrence Berkeley National Laboratory"/>
            <person name="Steindorff A."/>
            <person name="Hensen N."/>
            <person name="Bonometti L."/>
            <person name="Westerberg I."/>
            <person name="Brannstrom I.O."/>
            <person name="Guillou S."/>
            <person name="Cros-Aarteil S."/>
            <person name="Calhoun S."/>
            <person name="Haridas S."/>
            <person name="Kuo A."/>
            <person name="Mondo S."/>
            <person name="Pangilinan J."/>
            <person name="Riley R."/>
            <person name="Labutti K."/>
            <person name="Andreopoulos B."/>
            <person name="Lipzen A."/>
            <person name="Chen C."/>
            <person name="Yanf M."/>
            <person name="Daum C."/>
            <person name="Ng V."/>
            <person name="Clum A."/>
            <person name="Ohm R."/>
            <person name="Martin F."/>
            <person name="Silar P."/>
            <person name="Natvig D."/>
            <person name="Lalanne C."/>
            <person name="Gautier V."/>
            <person name="Ament-Velasquez S.L."/>
            <person name="Kruys A."/>
            <person name="Hutchinson M.I."/>
            <person name="Powell A.J."/>
            <person name="Barry K."/>
            <person name="Miller A.N."/>
            <person name="Grigoriev I.V."/>
            <person name="Debuchy R."/>
            <person name="Gladieux P."/>
            <person name="Thoren M.H."/>
            <person name="Johannesson H."/>
        </authorList>
    </citation>
    <scope>NUCLEOTIDE SEQUENCE</scope>
    <source>
        <strain evidence="3">CBS 990.96</strain>
    </source>
</reference>
<feature type="region of interest" description="Disordered" evidence="1">
    <location>
        <begin position="537"/>
        <end position="563"/>
    </location>
</feature>
<dbReference type="PANTHER" id="PTHR24148">
    <property type="entry name" value="ANKYRIN REPEAT DOMAIN-CONTAINING PROTEIN 39 HOMOLOG-RELATED"/>
    <property type="match status" value="1"/>
</dbReference>
<feature type="compositionally biased region" description="Acidic residues" evidence="1">
    <location>
        <begin position="538"/>
        <end position="557"/>
    </location>
</feature>
<dbReference type="AlphaFoldDB" id="A0AAN7BI78"/>
<dbReference type="PANTHER" id="PTHR24148:SF64">
    <property type="entry name" value="HETEROKARYON INCOMPATIBILITY DOMAIN-CONTAINING PROTEIN"/>
    <property type="match status" value="1"/>
</dbReference>
<dbReference type="InterPro" id="IPR010730">
    <property type="entry name" value="HET"/>
</dbReference>
<comment type="caution">
    <text evidence="3">The sequence shown here is derived from an EMBL/GenBank/DDBJ whole genome shotgun (WGS) entry which is preliminary data.</text>
</comment>
<dbReference type="EMBL" id="MU865415">
    <property type="protein sequence ID" value="KAK4223753.1"/>
    <property type="molecule type" value="Genomic_DNA"/>
</dbReference>
<organism evidence="3 4">
    <name type="scientific">Podospora fimiseda</name>
    <dbReference type="NCBI Taxonomy" id="252190"/>
    <lineage>
        <taxon>Eukaryota</taxon>
        <taxon>Fungi</taxon>
        <taxon>Dikarya</taxon>
        <taxon>Ascomycota</taxon>
        <taxon>Pezizomycotina</taxon>
        <taxon>Sordariomycetes</taxon>
        <taxon>Sordariomycetidae</taxon>
        <taxon>Sordariales</taxon>
        <taxon>Podosporaceae</taxon>
        <taxon>Podospora</taxon>
    </lineage>
</organism>
<evidence type="ECO:0000313" key="4">
    <source>
        <dbReference type="Proteomes" id="UP001301958"/>
    </source>
</evidence>
<dbReference type="Pfam" id="PF06985">
    <property type="entry name" value="HET"/>
    <property type="match status" value="1"/>
</dbReference>
<name>A0AAN7BI78_9PEZI</name>
<reference evidence="3" key="1">
    <citation type="journal article" date="2023" name="Mol. Phylogenet. Evol.">
        <title>Genome-scale phylogeny and comparative genomics of the fungal order Sordariales.</title>
        <authorList>
            <person name="Hensen N."/>
            <person name="Bonometti L."/>
            <person name="Westerberg I."/>
            <person name="Brannstrom I.O."/>
            <person name="Guillou S."/>
            <person name="Cros-Aarteil S."/>
            <person name="Calhoun S."/>
            <person name="Haridas S."/>
            <person name="Kuo A."/>
            <person name="Mondo S."/>
            <person name="Pangilinan J."/>
            <person name="Riley R."/>
            <person name="LaButti K."/>
            <person name="Andreopoulos B."/>
            <person name="Lipzen A."/>
            <person name="Chen C."/>
            <person name="Yan M."/>
            <person name="Daum C."/>
            <person name="Ng V."/>
            <person name="Clum A."/>
            <person name="Steindorff A."/>
            <person name="Ohm R.A."/>
            <person name="Martin F."/>
            <person name="Silar P."/>
            <person name="Natvig D.O."/>
            <person name="Lalanne C."/>
            <person name="Gautier V."/>
            <person name="Ament-Velasquez S.L."/>
            <person name="Kruys A."/>
            <person name="Hutchinson M.I."/>
            <person name="Powell A.J."/>
            <person name="Barry K."/>
            <person name="Miller A.N."/>
            <person name="Grigoriev I.V."/>
            <person name="Debuchy R."/>
            <person name="Gladieux P."/>
            <person name="Hiltunen Thoren M."/>
            <person name="Johannesson H."/>
        </authorList>
    </citation>
    <scope>NUCLEOTIDE SEQUENCE</scope>
    <source>
        <strain evidence="3">CBS 990.96</strain>
    </source>
</reference>
<accession>A0AAN7BI78</accession>
<gene>
    <name evidence="3" type="ORF">QBC38DRAFT_486958</name>
</gene>
<protein>
    <submittedName>
        <fullName evidence="3">HET-domain-containing protein</fullName>
    </submittedName>
</protein>
<feature type="domain" description="Heterokaryon incompatibility" evidence="2">
    <location>
        <begin position="50"/>
        <end position="213"/>
    </location>
</feature>